<evidence type="ECO:0000256" key="1">
    <source>
        <dbReference type="SAM" id="MobiDB-lite"/>
    </source>
</evidence>
<protein>
    <submittedName>
        <fullName evidence="2">(spotted green pufferfish) hypothetical protein</fullName>
    </submittedName>
</protein>
<organism evidence="2">
    <name type="scientific">Tetraodon nigroviridis</name>
    <name type="common">Spotted green pufferfish</name>
    <name type="synonym">Chelonodon nigroviridis</name>
    <dbReference type="NCBI Taxonomy" id="99883"/>
    <lineage>
        <taxon>Eukaryota</taxon>
        <taxon>Metazoa</taxon>
        <taxon>Chordata</taxon>
        <taxon>Craniata</taxon>
        <taxon>Vertebrata</taxon>
        <taxon>Euteleostomi</taxon>
        <taxon>Actinopterygii</taxon>
        <taxon>Neopterygii</taxon>
        <taxon>Teleostei</taxon>
        <taxon>Neoteleostei</taxon>
        <taxon>Acanthomorphata</taxon>
        <taxon>Eupercaria</taxon>
        <taxon>Tetraodontiformes</taxon>
        <taxon>Tetradontoidea</taxon>
        <taxon>Tetraodontidae</taxon>
        <taxon>Tetraodon</taxon>
    </lineage>
</organism>
<proteinExistence type="predicted"/>
<reference evidence="2" key="1">
    <citation type="journal article" date="2004" name="Nature">
        <title>Genome duplication in the teleost fish Tetraodon nigroviridis reveals the early vertebrate proto-karyotype.</title>
        <authorList>
            <person name="Jaillon O."/>
            <person name="Aury J.-M."/>
            <person name="Brunet F."/>
            <person name="Petit J.-L."/>
            <person name="Stange-Thomann N."/>
            <person name="Mauceli E."/>
            <person name="Bouneau L."/>
            <person name="Fischer C."/>
            <person name="Ozouf-Costaz C."/>
            <person name="Bernot A."/>
            <person name="Nicaud S."/>
            <person name="Jaffe D."/>
            <person name="Fisher S."/>
            <person name="Lutfalla G."/>
            <person name="Dossat C."/>
            <person name="Segurens B."/>
            <person name="Dasilva C."/>
            <person name="Salanoubat M."/>
            <person name="Levy M."/>
            <person name="Boudet N."/>
            <person name="Castellano S."/>
            <person name="Anthouard V."/>
            <person name="Jubin C."/>
            <person name="Castelli V."/>
            <person name="Katinka M."/>
            <person name="Vacherie B."/>
            <person name="Biemont C."/>
            <person name="Skalli Z."/>
            <person name="Cattolico L."/>
            <person name="Poulain J."/>
            <person name="De Berardinis V."/>
            <person name="Cruaud C."/>
            <person name="Duprat S."/>
            <person name="Brottier P."/>
            <person name="Coutanceau J.-P."/>
            <person name="Gouzy J."/>
            <person name="Parra G."/>
            <person name="Lardier G."/>
            <person name="Chapple C."/>
            <person name="McKernan K.J."/>
            <person name="McEwan P."/>
            <person name="Bosak S."/>
            <person name="Kellis M."/>
            <person name="Volff J.-N."/>
            <person name="Guigo R."/>
            <person name="Zody M.C."/>
            <person name="Mesirov J."/>
            <person name="Lindblad-Toh K."/>
            <person name="Birren B."/>
            <person name="Nusbaum C."/>
            <person name="Kahn D."/>
            <person name="Robinson-Rechavi M."/>
            <person name="Laudet V."/>
            <person name="Schachter V."/>
            <person name="Quetier F."/>
            <person name="Saurin W."/>
            <person name="Scarpelli C."/>
            <person name="Wincker P."/>
            <person name="Lander E.S."/>
            <person name="Weissenbach J."/>
            <person name="Roest Crollius H."/>
        </authorList>
    </citation>
    <scope>NUCLEOTIDE SEQUENCE [LARGE SCALE GENOMIC DNA]</scope>
</reference>
<reference evidence="2" key="2">
    <citation type="submission" date="2004-02" db="EMBL/GenBank/DDBJ databases">
        <authorList>
            <consortium name="Genoscope"/>
            <consortium name="Whitehead Institute Centre for Genome Research"/>
        </authorList>
    </citation>
    <scope>NUCLEOTIDE SEQUENCE</scope>
</reference>
<comment type="caution">
    <text evidence="2">The sequence shown here is derived from an EMBL/GenBank/DDBJ whole genome shotgun (WGS) entry which is preliminary data.</text>
</comment>
<gene>
    <name evidence="2" type="ORF">GSTENG00029496001</name>
</gene>
<dbReference type="AlphaFoldDB" id="Q4RSY6"/>
<accession>Q4RSY6</accession>
<evidence type="ECO:0000313" key="2">
    <source>
        <dbReference type="EMBL" id="CAG08496.1"/>
    </source>
</evidence>
<sequence length="49" mass="5460">MKQAGSQTEEEGNQPEARRTGPAKRSDRKTRVNQVDLEMGMADIADKDL</sequence>
<name>Q4RSY6_TETNG</name>
<dbReference type="EMBL" id="CAAE01014999">
    <property type="protein sequence ID" value="CAG08496.1"/>
    <property type="molecule type" value="Genomic_DNA"/>
</dbReference>
<feature type="region of interest" description="Disordered" evidence="1">
    <location>
        <begin position="1"/>
        <end position="49"/>
    </location>
</feature>
<dbReference type="KEGG" id="tng:GSTEN00029496G001"/>